<dbReference type="SMART" id="SM00316">
    <property type="entry name" value="S1"/>
    <property type="match status" value="1"/>
</dbReference>
<dbReference type="Gene3D" id="3.30.300.20">
    <property type="match status" value="2"/>
</dbReference>
<dbReference type="PANTHER" id="PTHR22648">
    <property type="entry name" value="TRANSCRIPTION TERMINATION FACTOR NUSA"/>
    <property type="match status" value="1"/>
</dbReference>
<comment type="subcellular location">
    <subcellularLocation>
        <location evidence="7">Cytoplasm</location>
    </subcellularLocation>
</comment>
<dbReference type="Proteomes" id="UP000023755">
    <property type="component" value="Chromosome"/>
</dbReference>
<dbReference type="OrthoDB" id="9807233at2"/>
<evidence type="ECO:0000256" key="6">
    <source>
        <dbReference type="ARBA" id="ARBA00023163"/>
    </source>
</evidence>
<dbReference type="SUPFAM" id="SSF50249">
    <property type="entry name" value="Nucleic acid-binding proteins"/>
    <property type="match status" value="1"/>
</dbReference>
<dbReference type="NCBIfam" id="TIGR01953">
    <property type="entry name" value="NusA"/>
    <property type="match status" value="1"/>
</dbReference>
<dbReference type="SUPFAM" id="SSF54814">
    <property type="entry name" value="Prokaryotic type KH domain (KH-domain type II)"/>
    <property type="match status" value="2"/>
</dbReference>
<keyword evidence="5 7" id="KW-0805">Transcription regulation</keyword>
<proteinExistence type="inferred from homology"/>
<dbReference type="HOGENOM" id="CLU_029242_0_0_5"/>
<dbReference type="InterPro" id="IPR004087">
    <property type="entry name" value="KH_dom"/>
</dbReference>
<dbReference type="InterPro" id="IPR009019">
    <property type="entry name" value="KH_sf_prok-type"/>
</dbReference>
<evidence type="ECO:0000256" key="1">
    <source>
        <dbReference type="ARBA" id="ARBA00022472"/>
    </source>
</evidence>
<dbReference type="Gene3D" id="3.30.1480.10">
    <property type="entry name" value="NusA, N-terminal domain"/>
    <property type="match status" value="1"/>
</dbReference>
<dbReference type="Gene3D" id="1.10.150.20">
    <property type="entry name" value="5' to 3' exonuclease, C-terminal subdomain"/>
    <property type="match status" value="2"/>
</dbReference>
<dbReference type="InterPro" id="IPR010995">
    <property type="entry name" value="DNA_repair_Rad51/TF_NusA_a-hlx"/>
</dbReference>
<dbReference type="RefSeq" id="WP_038559531.1">
    <property type="nucleotide sequence ID" value="NZ_CP007481.1"/>
</dbReference>
<keyword evidence="4 7" id="KW-0694">RNA-binding</keyword>
<dbReference type="CDD" id="cd22529">
    <property type="entry name" value="KH-II_NusA_rpt2"/>
    <property type="match status" value="1"/>
</dbReference>
<evidence type="ECO:0000259" key="8">
    <source>
        <dbReference type="PROSITE" id="PS50126"/>
    </source>
</evidence>
<dbReference type="GO" id="GO:0005829">
    <property type="term" value="C:cytosol"/>
    <property type="evidence" value="ECO:0007669"/>
    <property type="project" value="TreeGrafter"/>
</dbReference>
<dbReference type="GO" id="GO:0000166">
    <property type="term" value="F:nucleotide binding"/>
    <property type="evidence" value="ECO:0007669"/>
    <property type="project" value="InterPro"/>
</dbReference>
<dbReference type="GO" id="GO:0031564">
    <property type="term" value="P:transcription antitermination"/>
    <property type="evidence" value="ECO:0007669"/>
    <property type="project" value="UniProtKB-UniRule"/>
</dbReference>
<dbReference type="KEGG" id="nhm:NHE_0497"/>
<dbReference type="Gene3D" id="2.40.50.140">
    <property type="entry name" value="Nucleic acid-binding proteins"/>
    <property type="match status" value="1"/>
</dbReference>
<dbReference type="Pfam" id="PF26594">
    <property type="entry name" value="KH_NusA_2nd"/>
    <property type="match status" value="1"/>
</dbReference>
<dbReference type="GO" id="GO:0003700">
    <property type="term" value="F:DNA-binding transcription factor activity"/>
    <property type="evidence" value="ECO:0007669"/>
    <property type="project" value="InterPro"/>
</dbReference>
<dbReference type="PROSITE" id="PS50084">
    <property type="entry name" value="KH_TYPE_1"/>
    <property type="match status" value="1"/>
</dbReference>
<accession>X5HK48</accession>
<keyword evidence="3 7" id="KW-0889">Transcription antitermination</keyword>
<dbReference type="InterPro" id="IPR036555">
    <property type="entry name" value="NusA_N_sf"/>
</dbReference>
<dbReference type="InterPro" id="IPR025249">
    <property type="entry name" value="TF_NusA_KH_1st"/>
</dbReference>
<keyword evidence="6 7" id="KW-0804">Transcription</keyword>
<sequence length="538" mass="59731">MSFSKSGLNNLQIVESINSVAEKEGLNPENLFQAIGAELAYEIGKRQYGDPRISVEIDRKSGEITISKRLLVVEDSEKDKMMAQLPQETQGGVVEEKALPIIHETQEYDDIIALSTAKLKYPASEPKPGDVVVERLPSFSSGYLIAKVMKPKIERLINSLVREKQYNCYKDRVGELIVGVVKKSIDFKAGSRSMIIDVGGAEGILPFSSLIKGESFRAGDRVRCVIQKVEYSLIRPQILLSRSSGNFVAELFAQQVPEVYDRVVEVKKVARDPGSRAKVAVFSSDRNVDPVGACIGMGGSRINAVANELNGEKIDVVEYSSDTTVFLVNALKPIKPVKIMIDEEAKRIELVVGDDNLSMVIGRSGQNIHLLSSLVGYRIEVLSDAEVSKKKMEEFISGTERFVEALNVEEVIAQLLVTEGFSTVKEIAECEVSRLAFIEGFDTDIAEEIKNRAVEYVNDQPKRVKALLEKYDANMDMLSLSHLEHEMLEVLLSSKLTSLEKVAELSCDELREIIGENHFDTNTVEQLIIKAREALGWL</sequence>
<dbReference type="STRING" id="1286528.NHE_0497"/>
<dbReference type="InterPro" id="IPR030842">
    <property type="entry name" value="TF_NusA_bacterial"/>
</dbReference>
<dbReference type="HAMAP" id="MF_00945_B">
    <property type="entry name" value="NusA_B"/>
    <property type="match status" value="1"/>
</dbReference>
<dbReference type="GO" id="GO:0003723">
    <property type="term" value="F:RNA binding"/>
    <property type="evidence" value="ECO:0007669"/>
    <property type="project" value="UniProtKB-UniRule"/>
</dbReference>
<name>X5HK48_9RICK</name>
<gene>
    <name evidence="7 9" type="primary">nusA</name>
    <name evidence="9" type="ORF">NHE_0497</name>
</gene>
<evidence type="ECO:0000256" key="5">
    <source>
        <dbReference type="ARBA" id="ARBA00023015"/>
    </source>
</evidence>
<evidence type="ECO:0000313" key="9">
    <source>
        <dbReference type="EMBL" id="AHX11439.1"/>
    </source>
</evidence>
<dbReference type="CDD" id="cd04455">
    <property type="entry name" value="S1_NusA"/>
    <property type="match status" value="1"/>
</dbReference>
<dbReference type="InterPro" id="IPR010213">
    <property type="entry name" value="TF_NusA"/>
</dbReference>
<organism evidence="9 10">
    <name type="scientific">Neorickettsia helminthoeca str. Oregon</name>
    <dbReference type="NCBI Taxonomy" id="1286528"/>
    <lineage>
        <taxon>Bacteria</taxon>
        <taxon>Pseudomonadati</taxon>
        <taxon>Pseudomonadota</taxon>
        <taxon>Alphaproteobacteria</taxon>
        <taxon>Rickettsiales</taxon>
        <taxon>Anaplasmataceae</taxon>
        <taxon>Neorickettsia</taxon>
    </lineage>
</organism>
<dbReference type="Pfam" id="PF13184">
    <property type="entry name" value="KH_NusA_1st"/>
    <property type="match status" value="1"/>
</dbReference>
<dbReference type="SMART" id="SM00322">
    <property type="entry name" value="KH"/>
    <property type="match status" value="2"/>
</dbReference>
<dbReference type="GO" id="GO:0006353">
    <property type="term" value="P:DNA-templated transcription termination"/>
    <property type="evidence" value="ECO:0007669"/>
    <property type="project" value="UniProtKB-UniRule"/>
</dbReference>
<dbReference type="InterPro" id="IPR015946">
    <property type="entry name" value="KH_dom-like_a/b"/>
</dbReference>
<comment type="function">
    <text evidence="7">Participates in both transcription termination and antitermination.</text>
</comment>
<dbReference type="InterPro" id="IPR012340">
    <property type="entry name" value="NA-bd_OB-fold"/>
</dbReference>
<evidence type="ECO:0000313" key="10">
    <source>
        <dbReference type="Proteomes" id="UP000023755"/>
    </source>
</evidence>
<evidence type="ECO:0000256" key="4">
    <source>
        <dbReference type="ARBA" id="ARBA00022884"/>
    </source>
</evidence>
<dbReference type="InterPro" id="IPR058582">
    <property type="entry name" value="KH_NusA_2nd"/>
</dbReference>
<dbReference type="NCBIfam" id="TIGR01954">
    <property type="entry name" value="nusA_Cterm_rpt"/>
    <property type="match status" value="1"/>
</dbReference>
<dbReference type="Pfam" id="PF08529">
    <property type="entry name" value="NusA_N"/>
    <property type="match status" value="1"/>
</dbReference>
<reference evidence="9 10" key="1">
    <citation type="submission" date="2014-03" db="EMBL/GenBank/DDBJ databases">
        <title>Sequencing and Comparison of Genomes and Transcriptome Profiles of Human Ehrlichiosis Agents.</title>
        <authorList>
            <person name="Lin M."/>
            <person name="Daugherty S.C."/>
            <person name="Nagaraj S."/>
            <person name="Cheng Z."/>
            <person name="Xiong Q."/>
            <person name="Lin F.-Y."/>
            <person name="Sengamalay N."/>
            <person name="Ott S."/>
            <person name="Godinez A."/>
            <person name="Tallon L.J."/>
            <person name="Sadzewicz L."/>
            <person name="Fraser C.M."/>
            <person name="Dunning Hotopp J.C."/>
            <person name="Rikihisa Y."/>
        </authorList>
    </citation>
    <scope>NUCLEOTIDE SEQUENCE [LARGE SCALE GENOMIC DNA]</scope>
    <source>
        <strain evidence="9 10">Oregon</strain>
    </source>
</reference>
<dbReference type="PANTHER" id="PTHR22648:SF0">
    <property type="entry name" value="TRANSCRIPTION TERMINATION_ANTITERMINATION PROTEIN NUSA"/>
    <property type="match status" value="1"/>
</dbReference>
<keyword evidence="1 7" id="KW-0806">Transcription termination</keyword>
<dbReference type="InterPro" id="IPR010214">
    <property type="entry name" value="Tscrpt_termin_fac_NusA_C_rpt"/>
</dbReference>
<dbReference type="FunFam" id="3.30.300.20:FF:000002">
    <property type="entry name" value="Transcription termination/antitermination protein NusA"/>
    <property type="match status" value="1"/>
</dbReference>
<evidence type="ECO:0000256" key="3">
    <source>
        <dbReference type="ARBA" id="ARBA00022814"/>
    </source>
</evidence>
<dbReference type="SUPFAM" id="SSF47794">
    <property type="entry name" value="Rad51 N-terminal domain-like"/>
    <property type="match status" value="2"/>
</dbReference>
<protein>
    <recommendedName>
        <fullName evidence="7">Transcription termination/antitermination protein NusA</fullName>
    </recommendedName>
</protein>
<dbReference type="PROSITE" id="PS50126">
    <property type="entry name" value="S1"/>
    <property type="match status" value="1"/>
</dbReference>
<keyword evidence="2 7" id="KW-0963">Cytoplasm</keyword>
<dbReference type="AlphaFoldDB" id="X5HK48"/>
<dbReference type="InterPro" id="IPR003029">
    <property type="entry name" value="S1_domain"/>
</dbReference>
<evidence type="ECO:0000256" key="7">
    <source>
        <dbReference type="HAMAP-Rule" id="MF_00945"/>
    </source>
</evidence>
<comment type="subunit">
    <text evidence="7">Monomer. Binds directly to the core enzyme of the DNA-dependent RNA polymerase and to nascent RNA.</text>
</comment>
<keyword evidence="10" id="KW-1185">Reference proteome</keyword>
<dbReference type="EMBL" id="CP007481">
    <property type="protein sequence ID" value="AHX11439.1"/>
    <property type="molecule type" value="Genomic_DNA"/>
</dbReference>
<comment type="similarity">
    <text evidence="7">Belongs to the NusA family.</text>
</comment>
<dbReference type="SUPFAM" id="SSF69705">
    <property type="entry name" value="Transcription factor NusA, N-terminal domain"/>
    <property type="match status" value="1"/>
</dbReference>
<evidence type="ECO:0000256" key="2">
    <source>
        <dbReference type="ARBA" id="ARBA00022490"/>
    </source>
</evidence>
<dbReference type="Pfam" id="PF14520">
    <property type="entry name" value="HHH_5"/>
    <property type="match status" value="1"/>
</dbReference>
<dbReference type="CDD" id="cd02134">
    <property type="entry name" value="KH-II_NusA_rpt1"/>
    <property type="match status" value="1"/>
</dbReference>
<feature type="domain" description="S1 motif" evidence="8">
    <location>
        <begin position="174"/>
        <end position="243"/>
    </location>
</feature>
<dbReference type="InterPro" id="IPR013735">
    <property type="entry name" value="TF_NusA_N"/>
</dbReference>